<dbReference type="HOGENOM" id="CLU_031031_3_0_4"/>
<dbReference type="Gene3D" id="1.20.1530.20">
    <property type="match status" value="1"/>
</dbReference>
<keyword evidence="4 7" id="KW-0812">Transmembrane</keyword>
<evidence type="ECO:0000256" key="2">
    <source>
        <dbReference type="ARBA" id="ARBA00005551"/>
    </source>
</evidence>
<evidence type="ECO:0000256" key="1">
    <source>
        <dbReference type="ARBA" id="ARBA00004141"/>
    </source>
</evidence>
<proteinExistence type="inferred from homology"/>
<dbReference type="GO" id="GO:0015297">
    <property type="term" value="F:antiporter activity"/>
    <property type="evidence" value="ECO:0007669"/>
    <property type="project" value="InterPro"/>
</dbReference>
<feature type="transmembrane region" description="Helical" evidence="7">
    <location>
        <begin position="184"/>
        <end position="213"/>
    </location>
</feature>
<dbReference type="InterPro" id="IPR038770">
    <property type="entry name" value="Na+/solute_symporter_sf"/>
</dbReference>
<evidence type="ECO:0000256" key="4">
    <source>
        <dbReference type="ARBA" id="ARBA00022692"/>
    </source>
</evidence>
<evidence type="ECO:0000313" key="10">
    <source>
        <dbReference type="Proteomes" id="UP000066014"/>
    </source>
</evidence>
<dbReference type="Proteomes" id="UP000066014">
    <property type="component" value="Chromosome"/>
</dbReference>
<feature type="transmembrane region" description="Helical" evidence="7">
    <location>
        <begin position="276"/>
        <end position="309"/>
    </location>
</feature>
<reference evidence="9 10" key="1">
    <citation type="journal article" date="2014" name="Nat. Commun.">
        <title>Physiological and genomic features of highly alkaliphilic hydrogen-utilizing Betaproteobacteria from a continental serpentinizing site.</title>
        <authorList>
            <person name="Suzuki S."/>
            <person name="Kuenen J.G."/>
            <person name="Schipper K."/>
            <person name="van der Velde S."/>
            <person name="Ishii S."/>
            <person name="Wu A."/>
            <person name="Sorokin D.Y."/>
            <person name="Tenney A."/>
            <person name="Meng X.Y."/>
            <person name="Morrill P.L."/>
            <person name="Kamagata Y."/>
            <person name="Muyzer G."/>
            <person name="Nealson K.H."/>
        </authorList>
    </citation>
    <scope>NUCLEOTIDE SEQUENCE [LARGE SCALE GENOMIC DNA]</scope>
    <source>
        <strain evidence="9 10">B1</strain>
    </source>
</reference>
<evidence type="ECO:0000259" key="8">
    <source>
        <dbReference type="Pfam" id="PF00999"/>
    </source>
</evidence>
<dbReference type="PANTHER" id="PTHR42751">
    <property type="entry name" value="SODIUM/HYDROGEN EXCHANGER FAMILY/TRKA DOMAIN PROTEIN"/>
    <property type="match status" value="1"/>
</dbReference>
<dbReference type="STRING" id="1458426.SMCB_0081"/>
<evidence type="ECO:0000256" key="7">
    <source>
        <dbReference type="SAM" id="Phobius"/>
    </source>
</evidence>
<dbReference type="EMBL" id="AP014569">
    <property type="protein sequence ID" value="BAO82309.1"/>
    <property type="molecule type" value="Genomic_DNA"/>
</dbReference>
<keyword evidence="6 7" id="KW-0472">Membrane</keyword>
<feature type="transmembrane region" description="Helical" evidence="7">
    <location>
        <begin position="123"/>
        <end position="142"/>
    </location>
</feature>
<keyword evidence="5 7" id="KW-1133">Transmembrane helix</keyword>
<dbReference type="RefSeq" id="WP_045537273.1">
    <property type="nucleotide sequence ID" value="NZ_AP014569.1"/>
</dbReference>
<dbReference type="AlphaFoldDB" id="A0A060NTU8"/>
<feature type="transmembrane region" description="Helical" evidence="7">
    <location>
        <begin position="154"/>
        <end position="178"/>
    </location>
</feature>
<evidence type="ECO:0000256" key="5">
    <source>
        <dbReference type="ARBA" id="ARBA00022989"/>
    </source>
</evidence>
<evidence type="ECO:0000256" key="3">
    <source>
        <dbReference type="ARBA" id="ARBA00022448"/>
    </source>
</evidence>
<feature type="transmembrane region" description="Helical" evidence="7">
    <location>
        <begin position="225"/>
        <end position="256"/>
    </location>
</feature>
<accession>A0A060NTU8</accession>
<feature type="domain" description="Cation/H+ exchanger transmembrane" evidence="8">
    <location>
        <begin position="19"/>
        <end position="382"/>
    </location>
</feature>
<organism evidence="9 10">
    <name type="scientific">Serpentinimonas maccroryi</name>
    <dbReference type="NCBI Taxonomy" id="1458426"/>
    <lineage>
        <taxon>Bacteria</taxon>
        <taxon>Pseudomonadati</taxon>
        <taxon>Pseudomonadota</taxon>
        <taxon>Betaproteobacteria</taxon>
        <taxon>Burkholderiales</taxon>
        <taxon>Comamonadaceae</taxon>
        <taxon>Serpentinimonas</taxon>
    </lineage>
</organism>
<comment type="subcellular location">
    <subcellularLocation>
        <location evidence="1">Membrane</location>
        <topology evidence="1">Multi-pass membrane protein</topology>
    </subcellularLocation>
</comment>
<gene>
    <name evidence="9" type="ORF">SMCB_0081</name>
</gene>
<keyword evidence="10" id="KW-1185">Reference proteome</keyword>
<evidence type="ECO:0000313" key="9">
    <source>
        <dbReference type="EMBL" id="BAO82309.1"/>
    </source>
</evidence>
<sequence length="406" mass="43861">MQLQELPFFVQAMGWPLALLLAWLAGERLHTLWRVPRVSTYFAVGLLGGWLNLHGLTAAVTGLSFLANLALALILFELGYRINLRWLRHNPWVLLLGLVESALTFAVVFWATGWFELSLEVRLILAALAVSTSPAVLLRVAHETRAAGQVTERIMHLCAINCLVAVLLVKLVVGLWHVRAVGDWQAAAIGSVYALAVSVALGAAIGVAIPWLLRRVAAHSQSLSVVFALAVLLLTTAAYALMLSPLLAALVFGIVARERRIQLTNAQRGFGSIGELLGVFLFVYVGSLIVWADVWSSIWIALVLLGLRLLSKTACSLAVARISGITLRKGLLSGLALVPLSAFFVLLLEQTRLYGFEPAQSAFAAMAALMVLLGLLGPWVTQLCLRAARETHVTAATDHPATPPRD</sequence>
<name>A0A060NTU8_9BURK</name>
<comment type="similarity">
    <text evidence="2">Belongs to the monovalent cation:proton antiporter 2 (CPA2) transporter (TC 2.A.37) family.</text>
</comment>
<dbReference type="InterPro" id="IPR006153">
    <property type="entry name" value="Cation/H_exchanger_TM"/>
</dbReference>
<feature type="transmembrane region" description="Helical" evidence="7">
    <location>
        <begin position="6"/>
        <end position="26"/>
    </location>
</feature>
<feature type="transmembrane region" description="Helical" evidence="7">
    <location>
        <begin position="62"/>
        <end position="80"/>
    </location>
</feature>
<dbReference type="Pfam" id="PF00999">
    <property type="entry name" value="Na_H_Exchanger"/>
    <property type="match status" value="1"/>
</dbReference>
<dbReference type="GO" id="GO:0016020">
    <property type="term" value="C:membrane"/>
    <property type="evidence" value="ECO:0007669"/>
    <property type="project" value="UniProtKB-SubCell"/>
</dbReference>
<feature type="transmembrane region" description="Helical" evidence="7">
    <location>
        <begin position="360"/>
        <end position="380"/>
    </location>
</feature>
<evidence type="ECO:0000256" key="6">
    <source>
        <dbReference type="ARBA" id="ARBA00023136"/>
    </source>
</evidence>
<dbReference type="GO" id="GO:1902600">
    <property type="term" value="P:proton transmembrane transport"/>
    <property type="evidence" value="ECO:0007669"/>
    <property type="project" value="InterPro"/>
</dbReference>
<feature type="transmembrane region" description="Helical" evidence="7">
    <location>
        <begin position="92"/>
        <end position="111"/>
    </location>
</feature>
<dbReference type="PANTHER" id="PTHR42751:SF3">
    <property type="entry name" value="SODIUM_GLUTAMATE SYMPORTER"/>
    <property type="match status" value="1"/>
</dbReference>
<protein>
    <recommendedName>
        <fullName evidence="8">Cation/H+ exchanger transmembrane domain-containing protein</fullName>
    </recommendedName>
</protein>
<keyword evidence="3" id="KW-0813">Transport</keyword>
<feature type="transmembrane region" description="Helical" evidence="7">
    <location>
        <begin position="330"/>
        <end position="348"/>
    </location>
</feature>
<dbReference type="KEGG" id="cbab:SMCB_0081"/>